<accession>A0A381S1P4</accession>
<protein>
    <submittedName>
        <fullName evidence="2">Uncharacterized protein</fullName>
    </submittedName>
</protein>
<evidence type="ECO:0000256" key="1">
    <source>
        <dbReference type="SAM" id="Coils"/>
    </source>
</evidence>
<dbReference type="AlphaFoldDB" id="A0A381S1P4"/>
<reference evidence="2" key="1">
    <citation type="submission" date="2018-05" db="EMBL/GenBank/DDBJ databases">
        <authorList>
            <person name="Lanie J.A."/>
            <person name="Ng W.-L."/>
            <person name="Kazmierczak K.M."/>
            <person name="Andrzejewski T.M."/>
            <person name="Davidsen T.M."/>
            <person name="Wayne K.J."/>
            <person name="Tettelin H."/>
            <person name="Glass J.I."/>
            <person name="Rusch D."/>
            <person name="Podicherti R."/>
            <person name="Tsui H.-C.T."/>
            <person name="Winkler M.E."/>
        </authorList>
    </citation>
    <scope>NUCLEOTIDE SEQUENCE</scope>
</reference>
<organism evidence="2">
    <name type="scientific">marine metagenome</name>
    <dbReference type="NCBI Taxonomy" id="408172"/>
    <lineage>
        <taxon>unclassified sequences</taxon>
        <taxon>metagenomes</taxon>
        <taxon>ecological metagenomes</taxon>
    </lineage>
</organism>
<proteinExistence type="predicted"/>
<keyword evidence="1" id="KW-0175">Coiled coil</keyword>
<dbReference type="Gene3D" id="1.10.1660.10">
    <property type="match status" value="1"/>
</dbReference>
<name>A0A381S1P4_9ZZZZ</name>
<sequence length="152" mass="17307">MESKERVLTLASAARRAGIDPEELRQLIDGGTLDVVETEGGKYFNRRKYSKRNIKDIQTIEATKPNIGSIIPDEIKGLLAQAANFIERQENELSIYREREEKHISLLKGAEKQISKALDQLSLLYENNINLNKENRKILKSLIKIQSDSQAK</sequence>
<gene>
    <name evidence="2" type="ORF">METZ01_LOCUS47927</name>
</gene>
<dbReference type="EMBL" id="UINC01002291">
    <property type="protein sequence ID" value="SUZ95073.1"/>
    <property type="molecule type" value="Genomic_DNA"/>
</dbReference>
<feature type="coiled-coil region" evidence="1">
    <location>
        <begin position="79"/>
        <end position="127"/>
    </location>
</feature>
<evidence type="ECO:0000313" key="2">
    <source>
        <dbReference type="EMBL" id="SUZ95073.1"/>
    </source>
</evidence>